<reference evidence="4" key="2">
    <citation type="journal article" date="2008" name="Nucleic Acids Res.">
        <title>The rice annotation project database (RAP-DB): 2008 update.</title>
        <authorList>
            <consortium name="The rice annotation project (RAP)"/>
        </authorList>
    </citation>
    <scope>GENOME REANNOTATION</scope>
    <source>
        <strain evidence="4">cv. Nipponbare</strain>
    </source>
</reference>
<dbReference type="Pfam" id="PF04195">
    <property type="entry name" value="Transposase_28"/>
    <property type="match status" value="1"/>
</dbReference>
<organism evidence="3 4">
    <name type="scientific">Oryza sativa subsp. japonica</name>
    <name type="common">Rice</name>
    <dbReference type="NCBI Taxonomy" id="39947"/>
    <lineage>
        <taxon>Eukaryota</taxon>
        <taxon>Viridiplantae</taxon>
        <taxon>Streptophyta</taxon>
        <taxon>Embryophyta</taxon>
        <taxon>Tracheophyta</taxon>
        <taxon>Spermatophyta</taxon>
        <taxon>Magnoliopsida</taxon>
        <taxon>Liliopsida</taxon>
        <taxon>Poales</taxon>
        <taxon>Poaceae</taxon>
        <taxon>BOP clade</taxon>
        <taxon>Oryzoideae</taxon>
        <taxon>Oryzeae</taxon>
        <taxon>Oryzinae</taxon>
        <taxon>Oryza</taxon>
        <taxon>Oryza sativa</taxon>
    </lineage>
</organism>
<evidence type="ECO:0000256" key="1">
    <source>
        <dbReference type="SAM" id="MobiDB-lite"/>
    </source>
</evidence>
<feature type="region of interest" description="Disordered" evidence="1">
    <location>
        <begin position="316"/>
        <end position="425"/>
    </location>
</feature>
<name>Q7XWN7_ORYSJ</name>
<feature type="compositionally biased region" description="Polar residues" evidence="1">
    <location>
        <begin position="405"/>
        <end position="425"/>
    </location>
</feature>
<reference evidence="4" key="1">
    <citation type="journal article" date="2005" name="Nature">
        <title>The map-based sequence of the rice genome.</title>
        <authorList>
            <consortium name="International rice genome sequencing project (IRGSP)"/>
            <person name="Matsumoto T."/>
            <person name="Wu J."/>
            <person name="Kanamori H."/>
            <person name="Katayose Y."/>
            <person name="Fujisawa M."/>
            <person name="Namiki N."/>
            <person name="Mizuno H."/>
            <person name="Yamamoto K."/>
            <person name="Antonio B.A."/>
            <person name="Baba T."/>
            <person name="Sakata K."/>
            <person name="Nagamura Y."/>
            <person name="Aoki H."/>
            <person name="Arikawa K."/>
            <person name="Arita K."/>
            <person name="Bito T."/>
            <person name="Chiden Y."/>
            <person name="Fujitsuka N."/>
            <person name="Fukunaka R."/>
            <person name="Hamada M."/>
            <person name="Harada C."/>
            <person name="Hayashi A."/>
            <person name="Hijishita S."/>
            <person name="Honda M."/>
            <person name="Hosokawa S."/>
            <person name="Ichikawa Y."/>
            <person name="Idonuma A."/>
            <person name="Iijima M."/>
            <person name="Ikeda M."/>
            <person name="Ikeno M."/>
            <person name="Ito K."/>
            <person name="Ito S."/>
            <person name="Ito T."/>
            <person name="Ito Y."/>
            <person name="Ito Y."/>
            <person name="Iwabuchi A."/>
            <person name="Kamiya K."/>
            <person name="Karasawa W."/>
            <person name="Kurita K."/>
            <person name="Katagiri S."/>
            <person name="Kikuta A."/>
            <person name="Kobayashi H."/>
            <person name="Kobayashi N."/>
            <person name="Machita K."/>
            <person name="Maehara T."/>
            <person name="Masukawa M."/>
            <person name="Mizubayashi T."/>
            <person name="Mukai Y."/>
            <person name="Nagasaki H."/>
            <person name="Nagata Y."/>
            <person name="Naito S."/>
            <person name="Nakashima M."/>
            <person name="Nakama Y."/>
            <person name="Nakamichi Y."/>
            <person name="Nakamura M."/>
            <person name="Meguro A."/>
            <person name="Negishi M."/>
            <person name="Ohta I."/>
            <person name="Ohta T."/>
            <person name="Okamoto M."/>
            <person name="Ono N."/>
            <person name="Saji S."/>
            <person name="Sakaguchi M."/>
            <person name="Sakai K."/>
            <person name="Shibata M."/>
            <person name="Shimokawa T."/>
            <person name="Song J."/>
            <person name="Takazaki Y."/>
            <person name="Terasawa K."/>
            <person name="Tsugane M."/>
            <person name="Tsuji K."/>
            <person name="Ueda S."/>
            <person name="Waki K."/>
            <person name="Yamagata H."/>
            <person name="Yamamoto M."/>
            <person name="Yamamoto S."/>
            <person name="Yamane H."/>
            <person name="Yoshiki S."/>
            <person name="Yoshihara R."/>
            <person name="Yukawa K."/>
            <person name="Zhong H."/>
            <person name="Yano M."/>
            <person name="Yuan Q."/>
            <person name="Ouyang S."/>
            <person name="Liu J."/>
            <person name="Jones K.M."/>
            <person name="Gansberger K."/>
            <person name="Moffat K."/>
            <person name="Hill J."/>
            <person name="Bera J."/>
            <person name="Fadrosh D."/>
            <person name="Jin S."/>
            <person name="Johri S."/>
            <person name="Kim M."/>
            <person name="Overton L."/>
            <person name="Reardon M."/>
            <person name="Tsitrin T."/>
            <person name="Vuong H."/>
            <person name="Weaver B."/>
            <person name="Ciecko A."/>
            <person name="Tallon L."/>
            <person name="Jackson J."/>
            <person name="Pai G."/>
            <person name="Aken S.V."/>
            <person name="Utterback T."/>
            <person name="Reidmuller S."/>
            <person name="Feldblyum T."/>
            <person name="Hsiao J."/>
            <person name="Zismann V."/>
            <person name="Iobst S."/>
            <person name="de Vazeille A.R."/>
            <person name="Buell C.R."/>
            <person name="Ying K."/>
            <person name="Li Y."/>
            <person name="Lu T."/>
            <person name="Huang Y."/>
            <person name="Zhao Q."/>
            <person name="Feng Q."/>
            <person name="Zhang L."/>
            <person name="Zhu J."/>
            <person name="Weng Q."/>
            <person name="Mu J."/>
            <person name="Lu Y."/>
            <person name="Fan D."/>
            <person name="Liu Y."/>
            <person name="Guan J."/>
            <person name="Zhang Y."/>
            <person name="Yu S."/>
            <person name="Liu X."/>
            <person name="Zhang Y."/>
            <person name="Hong G."/>
            <person name="Han B."/>
            <person name="Choisne N."/>
            <person name="Demange N."/>
            <person name="Orjeda G."/>
            <person name="Samain S."/>
            <person name="Cattolico L."/>
            <person name="Pelletier E."/>
            <person name="Couloux A."/>
            <person name="Segurens B."/>
            <person name="Wincker P."/>
            <person name="D'Hont A."/>
            <person name="Scarpelli C."/>
            <person name="Weissenbach J."/>
            <person name="Salanoubat M."/>
            <person name="Quetier F."/>
            <person name="Yu Y."/>
            <person name="Kim H.R."/>
            <person name="Rambo T."/>
            <person name="Currie J."/>
            <person name="Collura K."/>
            <person name="Luo M."/>
            <person name="Yang T."/>
            <person name="Ammiraju J.S.S."/>
            <person name="Engler F."/>
            <person name="Soderlund C."/>
            <person name="Wing R.A."/>
            <person name="Palmer L.E."/>
            <person name="de la Bastide M."/>
            <person name="Spiegel L."/>
            <person name="Nascimento L."/>
            <person name="Zutavern T."/>
            <person name="O'Shaughnessy A."/>
            <person name="Dike S."/>
            <person name="Dedhia N."/>
            <person name="Preston R."/>
            <person name="Balija V."/>
            <person name="McCombie W.R."/>
            <person name="Chow T."/>
            <person name="Chen H."/>
            <person name="Chung M."/>
            <person name="Chen C."/>
            <person name="Shaw J."/>
            <person name="Wu H."/>
            <person name="Hsiao K."/>
            <person name="Chao Y."/>
            <person name="Chu M."/>
            <person name="Cheng C."/>
            <person name="Hour A."/>
            <person name="Lee P."/>
            <person name="Lin S."/>
            <person name="Lin Y."/>
            <person name="Liou J."/>
            <person name="Liu S."/>
            <person name="Hsing Y."/>
            <person name="Raghuvanshi S."/>
            <person name="Mohanty A."/>
            <person name="Bharti A.K."/>
            <person name="Gaur A."/>
            <person name="Gupta V."/>
            <person name="Kumar D."/>
            <person name="Ravi V."/>
            <person name="Vij S."/>
            <person name="Kapur A."/>
            <person name="Khurana P."/>
            <person name="Khurana P."/>
            <person name="Khurana J.P."/>
            <person name="Tyagi A.K."/>
            <person name="Gaikwad K."/>
            <person name="Singh A."/>
            <person name="Dalal V."/>
            <person name="Srivastava S."/>
            <person name="Dixit A."/>
            <person name="Pal A.K."/>
            <person name="Ghazi I.A."/>
            <person name="Yadav M."/>
            <person name="Pandit A."/>
            <person name="Bhargava A."/>
            <person name="Sureshbabu K."/>
            <person name="Batra K."/>
            <person name="Sharma T.R."/>
            <person name="Mohapatra T."/>
            <person name="Singh N.K."/>
            <person name="Messing J."/>
            <person name="Nelson A.B."/>
            <person name="Fuks G."/>
            <person name="Kavchok S."/>
            <person name="Keizer G."/>
            <person name="Linton E."/>
            <person name="Llaca V."/>
            <person name="Song R."/>
            <person name="Tanyolac B."/>
            <person name="Young S."/>
            <person name="Ho-Il K."/>
            <person name="Hahn J.H."/>
            <person name="Sangsakoo G."/>
            <person name="Vanavichit A."/>
            <person name="de Mattos Luiz.A.T."/>
            <person name="Zimmer P.D."/>
            <person name="Malone G."/>
            <person name="Dellagostin O."/>
            <person name="de Oliveira A.C."/>
            <person name="Bevan M."/>
            <person name="Bancroft I."/>
            <person name="Minx P."/>
            <person name="Cordum H."/>
            <person name="Wilson R."/>
            <person name="Cheng Z."/>
            <person name="Jin W."/>
            <person name="Jiang J."/>
            <person name="Leong S.A."/>
            <person name="Iwama H."/>
            <person name="Gojobori T."/>
            <person name="Itoh T."/>
            <person name="Niimura Y."/>
            <person name="Fujii Y."/>
            <person name="Habara T."/>
            <person name="Sakai H."/>
            <person name="Sato Y."/>
            <person name="Wilson G."/>
            <person name="Kumar K."/>
            <person name="McCouch S."/>
            <person name="Juretic N."/>
            <person name="Hoen D."/>
            <person name="Wright S."/>
            <person name="Bruskiewich R."/>
            <person name="Bureau T."/>
            <person name="Miyao A."/>
            <person name="Hirochika H."/>
            <person name="Nishikawa T."/>
            <person name="Kadowaki K."/>
            <person name="Sugiura M."/>
            <person name="Burr B."/>
            <person name="Sasaki T."/>
        </authorList>
    </citation>
    <scope>NUCLEOTIDE SEQUENCE [LARGE SCALE GENOMIC DNA]</scope>
    <source>
        <strain evidence="4">cv. Nipponbare</strain>
    </source>
</reference>
<dbReference type="PANTHER" id="PTHR33026:SF7">
    <property type="entry name" value="OS03G0100275 PROTEIN"/>
    <property type="match status" value="1"/>
</dbReference>
<feature type="compositionally biased region" description="Acidic residues" evidence="1">
    <location>
        <begin position="361"/>
        <end position="386"/>
    </location>
</feature>
<feature type="compositionally biased region" description="Basic and acidic residues" evidence="1">
    <location>
        <begin position="387"/>
        <end position="401"/>
    </location>
</feature>
<feature type="compositionally biased region" description="Basic residues" evidence="1">
    <location>
        <begin position="338"/>
        <end position="355"/>
    </location>
</feature>
<dbReference type="PANTHER" id="PTHR33026">
    <property type="entry name" value="OS06G0360600 PROTEIN"/>
    <property type="match status" value="1"/>
</dbReference>
<gene>
    <name evidence="3" type="primary">OSJNBb0045P24.3</name>
</gene>
<feature type="domain" description="Transposase (putative) gypsy type" evidence="2">
    <location>
        <begin position="68"/>
        <end position="131"/>
    </location>
</feature>
<dbReference type="Proteomes" id="UP000000763">
    <property type="component" value="Chromosome 4"/>
</dbReference>
<evidence type="ECO:0000313" key="4">
    <source>
        <dbReference type="Proteomes" id="UP000000763"/>
    </source>
</evidence>
<dbReference type="EMBL" id="AL606597">
    <property type="protein sequence ID" value="CAD39985.3"/>
    <property type="molecule type" value="Genomic_DNA"/>
</dbReference>
<proteinExistence type="predicted"/>
<dbReference type="AlphaFoldDB" id="Q7XWN7"/>
<sequence length="655" mass="70867">MAPRKPNPSLVKGPDPGRIDDDSTAYLGISLMDDDELAKLVSAGALAEGQAFAPGKAVVPKPVDNRTVVFAVFFEAGLRFPCNALLPEILRLFQVELPQLSPSALVRIAIFDWAYRTSGFEPSAELFGAILSATVNSKTVITPVGTKKTVFGSVNFNVRPERFDLWPVNAAMSKWDRHWMARWFYHTIPFEAGSDSAKALRCRRRAIAPNRKPKIAVDGAMEARFALLRKVCSRLSCHDLVEEFCMLRIFPLSQSWQVAVDQGKESDGLPKLVLPEGTNMLTLDQAEAEAHRMIGDVSVVEYSQLLTRQAAGRANRVYNGELPPRANPHKADDDTGPSRKRTRGQVKLAPRKRRVPASSDSDADDEDDAEEPDEEEEGDEEEEAEAVAEKAVNEAAEDRVDTYGYTPTPSPVHNETGVESNSSPLRQKDLEGAKTLVAFSSGRVAKGGPVKKISKKGGLIDIARVFSDDESSDETPTSPTRRSLDLLTAPILSLGADGAGGSAAAGVSASAERIVTAAARIFDSPPRQPVASPMVKTKGKGAAAETSASEYSLAAPHFASGDFKTRADLIPFVEGVSNLVLPASTPSLFTELNEFDEGCSAIKSLAVRILAAHCSTERTVRARLDGFKNRLRAKDEEIGRKNLEMEALANTLKEA</sequence>
<protein>
    <submittedName>
        <fullName evidence="3">OSJNBb0045P24.3 protein</fullName>
    </submittedName>
</protein>
<dbReference type="InterPro" id="IPR007321">
    <property type="entry name" value="Transposase_28"/>
</dbReference>
<evidence type="ECO:0000259" key="2">
    <source>
        <dbReference type="Pfam" id="PF04195"/>
    </source>
</evidence>
<evidence type="ECO:0000313" key="3">
    <source>
        <dbReference type="EMBL" id="CAD39985.3"/>
    </source>
</evidence>
<accession>Q7XWN7</accession>